<feature type="compositionally biased region" description="Low complexity" evidence="1">
    <location>
        <begin position="623"/>
        <end position="632"/>
    </location>
</feature>
<feature type="compositionally biased region" description="Basic and acidic residues" evidence="1">
    <location>
        <begin position="449"/>
        <end position="474"/>
    </location>
</feature>
<evidence type="ECO:0000256" key="1">
    <source>
        <dbReference type="SAM" id="MobiDB-lite"/>
    </source>
</evidence>
<feature type="region of interest" description="Disordered" evidence="1">
    <location>
        <begin position="616"/>
        <end position="712"/>
    </location>
</feature>
<dbReference type="EMBL" id="QWIQ01000437">
    <property type="protein sequence ID" value="RMY87404.1"/>
    <property type="molecule type" value="Genomic_DNA"/>
</dbReference>
<organism evidence="3 4">
    <name type="scientific">Hortaea werneckii</name>
    <name type="common">Black yeast</name>
    <name type="synonym">Cladosporium werneckii</name>
    <dbReference type="NCBI Taxonomy" id="91943"/>
    <lineage>
        <taxon>Eukaryota</taxon>
        <taxon>Fungi</taxon>
        <taxon>Dikarya</taxon>
        <taxon>Ascomycota</taxon>
        <taxon>Pezizomycotina</taxon>
        <taxon>Dothideomycetes</taxon>
        <taxon>Dothideomycetidae</taxon>
        <taxon>Mycosphaerellales</taxon>
        <taxon>Teratosphaeriaceae</taxon>
        <taxon>Hortaea</taxon>
    </lineage>
</organism>
<keyword evidence="2" id="KW-0472">Membrane</keyword>
<evidence type="ECO:0000313" key="4">
    <source>
        <dbReference type="Proteomes" id="UP000281468"/>
    </source>
</evidence>
<evidence type="ECO:0000313" key="3">
    <source>
        <dbReference type="EMBL" id="RMY87404.1"/>
    </source>
</evidence>
<gene>
    <name evidence="3" type="ORF">D0862_10695</name>
</gene>
<dbReference type="VEuPathDB" id="FungiDB:BTJ68_09056"/>
<feature type="compositionally biased region" description="Polar residues" evidence="1">
    <location>
        <begin position="486"/>
        <end position="497"/>
    </location>
</feature>
<feature type="compositionally biased region" description="Polar residues" evidence="1">
    <location>
        <begin position="658"/>
        <end position="668"/>
    </location>
</feature>
<keyword evidence="2" id="KW-1133">Transmembrane helix</keyword>
<feature type="region of interest" description="Disordered" evidence="1">
    <location>
        <begin position="375"/>
        <end position="401"/>
    </location>
</feature>
<sequence>MGDYTTVSSLYHDHWLNSDNTIPGYSRPSAGASSLDLPVGLGRHVSSVSKFPDADALVSISPPHLGPCPARASIHPTQSDRLSKHTAATHQPCGSPISPTIAAPTALGGVKQGVANAWISGPSERLAVLSCPRRTRQVTSMSSIVLTIPPVSVTDLEAVTESRGNTWSPQLQLKTMTDNDLSSTTLVEKILLTTSTKSGLEGIASESVRSTVQTRPLSNTDTTLSSAIKLSTTTAPTNSRPTAAGVNVLSQADPSISWGDDITASLYHTATPTQRETDAGGPTATQEAAITSSSHPRNGEATGGFSQSQKQVTIATTVIGGAFIIALLVYSIYRRRKGATVSEIVHFRPHQPSTIQLSPRSSSKPGDTNKLNIHREERFSMHSSKHASLASRSMGPKRAAYSAEATQRFHALNPYVKNQWQTAYPVPSEPITPIREGHSFLIDASPEPSTRRGSEPKNSHNVRVEIKRKSDAESRTAPSSKAGLTVSVNETPSPSSTREADQMSLKTPKTVDTQASYDDRWSWTNSQAPPTPRIYAPNNRSSLSSSISKLRGIRSWVRGTTTTHANNNADGRRRIDEEQGGGGGGGARPSSSGSHSRPILKNQAAVPVLAPAPVATKGSSLASNKNSGTKSSSSERLKLSRSGTAGGRRSVPSLFKHPSQQRIPSSSAAGGITGQEEDAAGLRGEEGGLRDPAAMNGAAGSNAIEMVERGKR</sequence>
<dbReference type="Proteomes" id="UP000281468">
    <property type="component" value="Unassembled WGS sequence"/>
</dbReference>
<keyword evidence="2" id="KW-0812">Transmembrane</keyword>
<reference evidence="3 4" key="1">
    <citation type="journal article" date="2018" name="BMC Genomics">
        <title>Genomic evidence for intraspecific hybridization in a clonal and extremely halotolerant yeast.</title>
        <authorList>
            <person name="Gostincar C."/>
            <person name="Stajich J.E."/>
            <person name="Zupancic J."/>
            <person name="Zalar P."/>
            <person name="Gunde-Cimerman N."/>
        </authorList>
    </citation>
    <scope>NUCLEOTIDE SEQUENCE [LARGE SCALE GENOMIC DNA]</scope>
    <source>
        <strain evidence="3 4">EXF-171</strain>
    </source>
</reference>
<feature type="compositionally biased region" description="Low complexity" evidence="1">
    <location>
        <begin position="588"/>
        <end position="597"/>
    </location>
</feature>
<feature type="compositionally biased region" description="Polar residues" evidence="1">
    <location>
        <begin position="558"/>
        <end position="569"/>
    </location>
</feature>
<evidence type="ECO:0000256" key="2">
    <source>
        <dbReference type="SAM" id="Phobius"/>
    </source>
</evidence>
<name>A0A3M7FGK7_HORWE</name>
<feature type="transmembrane region" description="Helical" evidence="2">
    <location>
        <begin position="312"/>
        <end position="333"/>
    </location>
</feature>
<proteinExistence type="predicted"/>
<dbReference type="AlphaFoldDB" id="A0A3M7FGK7"/>
<feature type="region of interest" description="Disordered" evidence="1">
    <location>
        <begin position="441"/>
        <end position="598"/>
    </location>
</feature>
<accession>A0A3M7FGK7</accession>
<feature type="compositionally biased region" description="Polar residues" evidence="1">
    <location>
        <begin position="504"/>
        <end position="528"/>
    </location>
</feature>
<protein>
    <submittedName>
        <fullName evidence="3">Uncharacterized protein</fullName>
    </submittedName>
</protein>
<comment type="caution">
    <text evidence="3">The sequence shown here is derived from an EMBL/GenBank/DDBJ whole genome shotgun (WGS) entry which is preliminary data.</text>
</comment>
<feature type="compositionally biased region" description="Low complexity" evidence="1">
    <location>
        <begin position="540"/>
        <end position="555"/>
    </location>
</feature>